<evidence type="ECO:0000259" key="10">
    <source>
        <dbReference type="Pfam" id="PF02224"/>
    </source>
</evidence>
<dbReference type="Proteomes" id="UP000298358">
    <property type="component" value="Unassembled WGS sequence"/>
</dbReference>
<comment type="catalytic activity">
    <reaction evidence="6 8">
        <text>dCMP + ATP = dCDP + ADP</text>
        <dbReference type="Rhea" id="RHEA:25094"/>
        <dbReference type="ChEBI" id="CHEBI:30616"/>
        <dbReference type="ChEBI" id="CHEBI:57566"/>
        <dbReference type="ChEBI" id="CHEBI:58593"/>
        <dbReference type="ChEBI" id="CHEBI:456216"/>
        <dbReference type="EC" id="2.7.4.25"/>
    </reaction>
</comment>
<dbReference type="GO" id="GO:0036431">
    <property type="term" value="F:dCMP kinase activity"/>
    <property type="evidence" value="ECO:0007669"/>
    <property type="project" value="InterPro"/>
</dbReference>
<dbReference type="Pfam" id="PF02224">
    <property type="entry name" value="Cytidylate_kin"/>
    <property type="match status" value="1"/>
</dbReference>
<gene>
    <name evidence="8 11" type="primary">cmk</name>
    <name evidence="11" type="ORF">E4U02_13095</name>
</gene>
<sequence>MTEHQSPIIAIDGPAGSGKSSVSKEVARRRGYGYLDTGAGYRGLSWHLRESGIDTTDADAVIDALGGFELRLGLHPDDRTVTVGGIDVTGEIRTPEVTAAIAGFVRVPEVRAYLNAIYRRLAGESGLDGVVIEGRDITSVVAPDAPVRILMTASPEVRAKRRGLELGADTATVAAAINARDESDSHVLDLAQADPGVDVVDSTDLDFEQTIDAVLAVIDRKLSGTADGGSRSGNEGGQHGR</sequence>
<dbReference type="InterPro" id="IPR011994">
    <property type="entry name" value="Cytidylate_kinase_dom"/>
</dbReference>
<evidence type="ECO:0000256" key="3">
    <source>
        <dbReference type="ARBA" id="ARBA00022741"/>
    </source>
</evidence>
<comment type="similarity">
    <text evidence="1 8">Belongs to the cytidylate kinase family. Type 1 subfamily.</text>
</comment>
<evidence type="ECO:0000256" key="4">
    <source>
        <dbReference type="ARBA" id="ARBA00022777"/>
    </source>
</evidence>
<evidence type="ECO:0000256" key="1">
    <source>
        <dbReference type="ARBA" id="ARBA00009427"/>
    </source>
</evidence>
<dbReference type="SUPFAM" id="SSF52540">
    <property type="entry name" value="P-loop containing nucleoside triphosphate hydrolases"/>
    <property type="match status" value="1"/>
</dbReference>
<evidence type="ECO:0000256" key="2">
    <source>
        <dbReference type="ARBA" id="ARBA00022679"/>
    </source>
</evidence>
<accession>A0A4Y9FST3</accession>
<dbReference type="Gene3D" id="3.40.50.300">
    <property type="entry name" value="P-loop containing nucleotide triphosphate hydrolases"/>
    <property type="match status" value="1"/>
</dbReference>
<dbReference type="NCBIfam" id="TIGR00017">
    <property type="entry name" value="cmk"/>
    <property type="match status" value="1"/>
</dbReference>
<evidence type="ECO:0000256" key="6">
    <source>
        <dbReference type="ARBA" id="ARBA00047615"/>
    </source>
</evidence>
<dbReference type="InterPro" id="IPR003136">
    <property type="entry name" value="Cytidylate_kin"/>
</dbReference>
<dbReference type="AlphaFoldDB" id="A0A4Y9FST3"/>
<feature type="region of interest" description="Disordered" evidence="9">
    <location>
        <begin position="1"/>
        <end position="22"/>
    </location>
</feature>
<reference evidence="11 12" key="1">
    <citation type="submission" date="2019-03" db="EMBL/GenBank/DDBJ databases">
        <title>Diversity of the mouse oral microbiome.</title>
        <authorList>
            <person name="Joseph S."/>
            <person name="Aduse-Opoku J."/>
            <person name="Curtis M."/>
            <person name="Wade W."/>
            <person name="Hashim A."/>
        </authorList>
    </citation>
    <scope>NUCLEOTIDE SEQUENCE [LARGE SCALE GENOMIC DNA]</scope>
    <source>
        <strain evidence="11 12">P1012</strain>
    </source>
</reference>
<dbReference type="GO" id="GO:0036430">
    <property type="term" value="F:CMP kinase activity"/>
    <property type="evidence" value="ECO:0007669"/>
    <property type="project" value="RHEA"/>
</dbReference>
<protein>
    <recommendedName>
        <fullName evidence="8">Cytidylate kinase</fullName>
        <shortName evidence="8">CK</shortName>
        <ecNumber evidence="8">2.7.4.25</ecNumber>
    </recommendedName>
    <alternativeName>
        <fullName evidence="8">Cytidine monophosphate kinase</fullName>
        <shortName evidence="8">CMP kinase</shortName>
    </alternativeName>
</protein>
<keyword evidence="3 8" id="KW-0547">Nucleotide-binding</keyword>
<feature type="binding site" evidence="8">
    <location>
        <begin position="13"/>
        <end position="21"/>
    </location>
    <ligand>
        <name>ATP</name>
        <dbReference type="ChEBI" id="CHEBI:30616"/>
    </ligand>
</feature>
<comment type="caution">
    <text evidence="11">The sequence shown here is derived from an EMBL/GenBank/DDBJ whole genome shotgun (WGS) entry which is preliminary data.</text>
</comment>
<evidence type="ECO:0000256" key="5">
    <source>
        <dbReference type="ARBA" id="ARBA00022840"/>
    </source>
</evidence>
<dbReference type="GO" id="GO:0005524">
    <property type="term" value="F:ATP binding"/>
    <property type="evidence" value="ECO:0007669"/>
    <property type="project" value="UniProtKB-UniRule"/>
</dbReference>
<dbReference type="OrthoDB" id="9807434at2"/>
<dbReference type="HAMAP" id="MF_00238">
    <property type="entry name" value="Cytidyl_kinase_type1"/>
    <property type="match status" value="1"/>
</dbReference>
<dbReference type="InterPro" id="IPR027417">
    <property type="entry name" value="P-loop_NTPase"/>
</dbReference>
<comment type="catalytic activity">
    <reaction evidence="7 8">
        <text>CMP + ATP = CDP + ADP</text>
        <dbReference type="Rhea" id="RHEA:11600"/>
        <dbReference type="ChEBI" id="CHEBI:30616"/>
        <dbReference type="ChEBI" id="CHEBI:58069"/>
        <dbReference type="ChEBI" id="CHEBI:60377"/>
        <dbReference type="ChEBI" id="CHEBI:456216"/>
        <dbReference type="EC" id="2.7.4.25"/>
    </reaction>
</comment>
<proteinExistence type="inferred from homology"/>
<dbReference type="EMBL" id="SPQB01000042">
    <property type="protein sequence ID" value="TFU31583.1"/>
    <property type="molecule type" value="Genomic_DNA"/>
</dbReference>
<evidence type="ECO:0000313" key="12">
    <source>
        <dbReference type="Proteomes" id="UP000298358"/>
    </source>
</evidence>
<keyword evidence="12" id="KW-1185">Reference proteome</keyword>
<keyword evidence="2 8" id="KW-0808">Transferase</keyword>
<dbReference type="GO" id="GO:0005737">
    <property type="term" value="C:cytoplasm"/>
    <property type="evidence" value="ECO:0007669"/>
    <property type="project" value="UniProtKB-SubCell"/>
</dbReference>
<dbReference type="CDD" id="cd02020">
    <property type="entry name" value="CMPK"/>
    <property type="match status" value="1"/>
</dbReference>
<feature type="domain" description="Cytidylate kinase" evidence="10">
    <location>
        <begin position="9"/>
        <end position="219"/>
    </location>
</feature>
<evidence type="ECO:0000313" key="11">
    <source>
        <dbReference type="EMBL" id="TFU31583.1"/>
    </source>
</evidence>
<keyword evidence="8" id="KW-0963">Cytoplasm</keyword>
<keyword evidence="4 8" id="KW-0418">Kinase</keyword>
<dbReference type="EC" id="2.7.4.25" evidence="8"/>
<dbReference type="GO" id="GO:0006220">
    <property type="term" value="P:pyrimidine nucleotide metabolic process"/>
    <property type="evidence" value="ECO:0007669"/>
    <property type="project" value="UniProtKB-UniRule"/>
</dbReference>
<evidence type="ECO:0000256" key="8">
    <source>
        <dbReference type="HAMAP-Rule" id="MF_00238"/>
    </source>
</evidence>
<organism evidence="11 12">
    <name type="scientific">Microbacterium paludicola</name>
    <dbReference type="NCBI Taxonomy" id="300019"/>
    <lineage>
        <taxon>Bacteria</taxon>
        <taxon>Bacillati</taxon>
        <taxon>Actinomycetota</taxon>
        <taxon>Actinomycetes</taxon>
        <taxon>Micrococcales</taxon>
        <taxon>Microbacteriaceae</taxon>
        <taxon>Microbacterium</taxon>
    </lineage>
</organism>
<name>A0A4Y9FST3_9MICO</name>
<evidence type="ECO:0000256" key="9">
    <source>
        <dbReference type="SAM" id="MobiDB-lite"/>
    </source>
</evidence>
<dbReference type="RefSeq" id="WP_135115277.1">
    <property type="nucleotide sequence ID" value="NZ_JADGLL010000042.1"/>
</dbReference>
<keyword evidence="5 8" id="KW-0067">ATP-binding</keyword>
<evidence type="ECO:0000256" key="7">
    <source>
        <dbReference type="ARBA" id="ARBA00048478"/>
    </source>
</evidence>
<comment type="subcellular location">
    <subcellularLocation>
        <location evidence="8">Cytoplasm</location>
    </subcellularLocation>
</comment>